<protein>
    <submittedName>
        <fullName evidence="1">Uncharacterized protein</fullName>
    </submittedName>
</protein>
<gene>
    <name evidence="1" type="ORF">R54876_GBNLAHCA_00744</name>
</gene>
<name>A0ABM9N4S3_9LACO</name>
<dbReference type="RefSeq" id="WP_349641720.1">
    <property type="nucleotide sequence ID" value="NZ_CAWVOH010000001.1"/>
</dbReference>
<dbReference type="EMBL" id="CAWVOH010000001">
    <property type="protein sequence ID" value="CAK8054182.1"/>
    <property type="molecule type" value="Genomic_DNA"/>
</dbReference>
<dbReference type="Proteomes" id="UP001314241">
    <property type="component" value="Unassembled WGS sequence"/>
</dbReference>
<accession>A0ABM9N4S3</accession>
<comment type="caution">
    <text evidence="1">The sequence shown here is derived from an EMBL/GenBank/DDBJ whole genome shotgun (WGS) entry which is preliminary data.</text>
</comment>
<keyword evidence="2" id="KW-1185">Reference proteome</keyword>
<evidence type="ECO:0000313" key="2">
    <source>
        <dbReference type="Proteomes" id="UP001314241"/>
    </source>
</evidence>
<reference evidence="1 2" key="1">
    <citation type="submission" date="2024-01" db="EMBL/GenBank/DDBJ databases">
        <authorList>
            <person name="Botero Cardona J."/>
        </authorList>
    </citation>
    <scope>NUCLEOTIDE SEQUENCE [LARGE SCALE GENOMIC DNA]</scope>
    <source>
        <strain evidence="1 2">LMG 33000</strain>
    </source>
</reference>
<sequence length="276" mass="31510">MKIEMINSLDYLDFPGVRWQIEQVKSGKSDELWLATPHEDAAALVKNLGLKPEQVYDMYARAYVTDADDKNGIWFTDLPVPNEAQLVINDDWTKSMVSNGHELAKIRWFANSQRIVQAVAWQDSDGQIDYKDIYQRDGRLFAKQYFSEGELLESDFYIGQRQAQTRDFYFEGQRNFVEAEGKKFPSAEAYLANLGDSFHANQYRITQVGREIDFAPLNSVLTFPEGVQDAQGNIYANLAGILQEAKHKIQHVEVRQADYDLIKAAGLPTDKLSILK</sequence>
<proteinExistence type="predicted"/>
<evidence type="ECO:0000313" key="1">
    <source>
        <dbReference type="EMBL" id="CAK8054182.1"/>
    </source>
</evidence>
<organism evidence="1 2">
    <name type="scientific">Eupransor demetentiae</name>
    <dbReference type="NCBI Taxonomy" id="3109584"/>
    <lineage>
        <taxon>Bacteria</taxon>
        <taxon>Bacillati</taxon>
        <taxon>Bacillota</taxon>
        <taxon>Bacilli</taxon>
        <taxon>Lactobacillales</taxon>
        <taxon>Lactobacillaceae</taxon>
        <taxon>Eupransor</taxon>
    </lineage>
</organism>